<evidence type="ECO:0000256" key="2">
    <source>
        <dbReference type="ARBA" id="ARBA00022567"/>
    </source>
</evidence>
<dbReference type="InterPro" id="IPR013785">
    <property type="entry name" value="Aldolase_TIM"/>
</dbReference>
<evidence type="ECO:0000313" key="4">
    <source>
        <dbReference type="Proteomes" id="UP000198440"/>
    </source>
</evidence>
<reference evidence="3 4" key="1">
    <citation type="submission" date="2017-06" db="EMBL/GenBank/DDBJ databases">
        <authorList>
            <person name="Kim H.J."/>
            <person name="Triplett B.A."/>
        </authorList>
    </citation>
    <scope>NUCLEOTIDE SEQUENCE [LARGE SCALE GENOMIC DNA]</scope>
    <source>
        <strain evidence="3 4">DSM 11445</strain>
    </source>
</reference>
<dbReference type="SUPFAM" id="SSF51569">
    <property type="entry name" value="Aldolase"/>
    <property type="match status" value="1"/>
</dbReference>
<gene>
    <name evidence="3" type="ORF">SAMN04488078_1008101</name>
</gene>
<dbReference type="Gene3D" id="3.20.20.70">
    <property type="entry name" value="Aldolase class I"/>
    <property type="match status" value="1"/>
</dbReference>
<dbReference type="UniPathway" id="UPA00116"/>
<accession>A0A239CXA0</accession>
<dbReference type="InterPro" id="IPR000771">
    <property type="entry name" value="FBA_II"/>
</dbReference>
<dbReference type="OrthoDB" id="9803995at2"/>
<dbReference type="GO" id="GO:0019253">
    <property type="term" value="P:reductive pentose-phosphate cycle"/>
    <property type="evidence" value="ECO:0007669"/>
    <property type="project" value="UniProtKB-UniPathway"/>
</dbReference>
<comment type="pathway">
    <text evidence="1">Carbohydrate biosynthesis; Calvin cycle.</text>
</comment>
<dbReference type="GO" id="GO:0008270">
    <property type="term" value="F:zinc ion binding"/>
    <property type="evidence" value="ECO:0007669"/>
    <property type="project" value="InterPro"/>
</dbReference>
<sequence>MDVIEAIHKRLPNTHLVMQGSSSVPEDLWALINELGGDIDTDLRLAETSVIRKTLASAPAEFDPRKYQKPAMDSMKAQCVGTFEAFDTAGQAARIRVRLLSEMALAY</sequence>
<evidence type="ECO:0000256" key="1">
    <source>
        <dbReference type="ARBA" id="ARBA00005215"/>
    </source>
</evidence>
<keyword evidence="2" id="KW-0113">Calvin cycle</keyword>
<dbReference type="EMBL" id="FZON01000008">
    <property type="protein sequence ID" value="SNS24865.1"/>
    <property type="molecule type" value="Genomic_DNA"/>
</dbReference>
<dbReference type="GO" id="GO:0016832">
    <property type="term" value="F:aldehyde-lyase activity"/>
    <property type="evidence" value="ECO:0007669"/>
    <property type="project" value="InterPro"/>
</dbReference>
<dbReference type="RefSeq" id="WP_089277046.1">
    <property type="nucleotide sequence ID" value="NZ_FZON01000008.1"/>
</dbReference>
<dbReference type="Pfam" id="PF01116">
    <property type="entry name" value="F_bP_aldolase"/>
    <property type="match status" value="1"/>
</dbReference>
<dbReference type="Proteomes" id="UP000198440">
    <property type="component" value="Unassembled WGS sequence"/>
</dbReference>
<protein>
    <submittedName>
        <fullName evidence="3">Fructose-bisphosphate aldolase class-II</fullName>
    </submittedName>
</protein>
<proteinExistence type="predicted"/>
<name>A0A239CXA0_9RHOB</name>
<organism evidence="3 4">
    <name type="scientific">Antarctobacter heliothermus</name>
    <dbReference type="NCBI Taxonomy" id="74033"/>
    <lineage>
        <taxon>Bacteria</taxon>
        <taxon>Pseudomonadati</taxon>
        <taxon>Pseudomonadota</taxon>
        <taxon>Alphaproteobacteria</taxon>
        <taxon>Rhodobacterales</taxon>
        <taxon>Roseobacteraceae</taxon>
        <taxon>Antarctobacter</taxon>
    </lineage>
</organism>
<dbReference type="AlphaFoldDB" id="A0A239CXA0"/>
<evidence type="ECO:0000313" key="3">
    <source>
        <dbReference type="EMBL" id="SNS24865.1"/>
    </source>
</evidence>